<keyword evidence="13" id="KW-0472">Membrane</keyword>
<proteinExistence type="predicted"/>
<dbReference type="InterPro" id="IPR034626">
    <property type="entry name" value="OEP24"/>
</dbReference>
<dbReference type="GO" id="GO:0009707">
    <property type="term" value="C:chloroplast outer membrane"/>
    <property type="evidence" value="ECO:0007669"/>
    <property type="project" value="UniProtKB-SubCell"/>
</dbReference>
<evidence type="ECO:0000256" key="3">
    <source>
        <dbReference type="ARBA" id="ARBA00004441"/>
    </source>
</evidence>
<comment type="subunit">
    <text evidence="4">Homooligomers form large rather nonselective pores in plastidial outer membranes.</text>
</comment>
<keyword evidence="7" id="KW-0150">Chloroplast</keyword>
<dbReference type="PANTHER" id="PTHR35284:SF1">
    <property type="entry name" value="OUTER ENVELOPE PORE PROTEIN 24A, CHLOROPLASTIC-RELATED"/>
    <property type="match status" value="1"/>
</dbReference>
<dbReference type="GO" id="GO:0034765">
    <property type="term" value="P:regulation of monoatomic ion transmembrane transport"/>
    <property type="evidence" value="ECO:0007669"/>
    <property type="project" value="InterPro"/>
</dbReference>
<protein>
    <submittedName>
        <fullName evidence="14">Uncharacterized protein</fullName>
    </submittedName>
</protein>
<comment type="subcellular location">
    <subcellularLocation>
        <location evidence="2">Plastid</location>
        <location evidence="2">Chloroplast outer membrane</location>
        <topology evidence="2">Multi-pass membrane protein</topology>
    </subcellularLocation>
    <subcellularLocation>
        <location evidence="3">Plastid</location>
        <location evidence="3">Etioplast membrane</location>
        <topology evidence="3">Multi-pass membrane protein</topology>
    </subcellularLocation>
</comment>
<keyword evidence="12" id="KW-0626">Porin</keyword>
<evidence type="ECO:0000313" key="15">
    <source>
        <dbReference type="Proteomes" id="UP000596660"/>
    </source>
</evidence>
<evidence type="ECO:0000256" key="5">
    <source>
        <dbReference type="ARBA" id="ARBA00022448"/>
    </source>
</evidence>
<keyword evidence="15" id="KW-1185">Reference proteome</keyword>
<evidence type="ECO:0000313" key="14">
    <source>
        <dbReference type="EnsemblPlants" id="AUR62007996-RA:cds"/>
    </source>
</evidence>
<organism evidence="14 15">
    <name type="scientific">Chenopodium quinoa</name>
    <name type="common">Quinoa</name>
    <dbReference type="NCBI Taxonomy" id="63459"/>
    <lineage>
        <taxon>Eukaryota</taxon>
        <taxon>Viridiplantae</taxon>
        <taxon>Streptophyta</taxon>
        <taxon>Embryophyta</taxon>
        <taxon>Tracheophyta</taxon>
        <taxon>Spermatophyta</taxon>
        <taxon>Magnoliopsida</taxon>
        <taxon>eudicotyledons</taxon>
        <taxon>Gunneridae</taxon>
        <taxon>Pentapetalae</taxon>
        <taxon>Caryophyllales</taxon>
        <taxon>Chenopodiaceae</taxon>
        <taxon>Chenopodioideae</taxon>
        <taxon>Atripliceae</taxon>
        <taxon>Chenopodium</taxon>
    </lineage>
</organism>
<evidence type="ECO:0000256" key="7">
    <source>
        <dbReference type="ARBA" id="ARBA00022528"/>
    </source>
</evidence>
<evidence type="ECO:0000256" key="13">
    <source>
        <dbReference type="ARBA" id="ARBA00023136"/>
    </source>
</evidence>
<dbReference type="OMA" id="ETSWDFD"/>
<keyword evidence="6" id="KW-1134">Transmembrane beta strand</keyword>
<reference evidence="14" key="2">
    <citation type="submission" date="2021-03" db="UniProtKB">
        <authorList>
            <consortium name="EnsemblPlants"/>
        </authorList>
    </citation>
    <scope>IDENTIFICATION</scope>
</reference>
<dbReference type="Gramene" id="AUR62007996-RA">
    <property type="protein sequence ID" value="AUR62007996-RA:cds"/>
    <property type="gene ID" value="AUR62007996"/>
</dbReference>
<dbReference type="OrthoDB" id="1185978at2759"/>
<dbReference type="GeneID" id="110686192"/>
<keyword evidence="10" id="KW-1002">Plastid outer membrane</keyword>
<name>A0A803L807_CHEQI</name>
<keyword evidence="9" id="KW-0812">Transmembrane</keyword>
<dbReference type="Proteomes" id="UP000596660">
    <property type="component" value="Unplaced"/>
</dbReference>
<sequence>MWKASVNGQCAADSSTGAATVSINAGEVKLKAAISEAIFDAGPIFRNLSLSLEKPGSFIVDYNVPKQDLRFQFMNSIRVLDKQLKMTYTLSRAEKNLWVDGTMVIDSSNKVTATCNFDSGIRKFKYCYSQAGGARTFEPCYDVAKNSWDFAVSQRITGDDVVKGSYQTSTKILGLEWSRASPFSGSFKVSASLNLAEEAKIPKLSAESTWDFDM</sequence>
<evidence type="ECO:0000256" key="8">
    <source>
        <dbReference type="ARBA" id="ARBA00022640"/>
    </source>
</evidence>
<reference evidence="14" key="1">
    <citation type="journal article" date="2017" name="Nature">
        <title>The genome of Chenopodium quinoa.</title>
        <authorList>
            <person name="Jarvis D.E."/>
            <person name="Ho Y.S."/>
            <person name="Lightfoot D.J."/>
            <person name="Schmoeckel S.M."/>
            <person name="Li B."/>
            <person name="Borm T.J.A."/>
            <person name="Ohyanagi H."/>
            <person name="Mineta K."/>
            <person name="Michell C.T."/>
            <person name="Saber N."/>
            <person name="Kharbatia N.M."/>
            <person name="Rupper R.R."/>
            <person name="Sharp A.R."/>
            <person name="Dally N."/>
            <person name="Boughton B.A."/>
            <person name="Woo Y.H."/>
            <person name="Gao G."/>
            <person name="Schijlen E.G.W.M."/>
            <person name="Guo X."/>
            <person name="Momin A.A."/>
            <person name="Negrao S."/>
            <person name="Al-Babili S."/>
            <person name="Gehring C."/>
            <person name="Roessner U."/>
            <person name="Jung C."/>
            <person name="Murphy K."/>
            <person name="Arold S.T."/>
            <person name="Gojobori T."/>
            <person name="van der Linden C.G."/>
            <person name="van Loo E.N."/>
            <person name="Jellen E.N."/>
            <person name="Maughan P.J."/>
            <person name="Tester M."/>
        </authorList>
    </citation>
    <scope>NUCLEOTIDE SEQUENCE [LARGE SCALE GENOMIC DNA]</scope>
    <source>
        <strain evidence="14">cv. PI 614886</strain>
    </source>
</reference>
<dbReference type="EnsemblPlants" id="AUR62007996-RA">
    <property type="protein sequence ID" value="AUR62007996-RA:cds"/>
    <property type="gene ID" value="AUR62007996"/>
</dbReference>
<dbReference type="GO" id="GO:0034426">
    <property type="term" value="C:etioplast membrane"/>
    <property type="evidence" value="ECO:0007669"/>
    <property type="project" value="UniProtKB-SubCell"/>
</dbReference>
<keyword evidence="5" id="KW-0813">Transport</keyword>
<evidence type="ECO:0000256" key="1">
    <source>
        <dbReference type="ARBA" id="ARBA00002327"/>
    </source>
</evidence>
<dbReference type="GO" id="GO:0022843">
    <property type="term" value="F:voltage-gated monoatomic cation channel activity"/>
    <property type="evidence" value="ECO:0007669"/>
    <property type="project" value="InterPro"/>
</dbReference>
<gene>
    <name evidence="14" type="primary">LOC110686192</name>
</gene>
<evidence type="ECO:0000256" key="4">
    <source>
        <dbReference type="ARBA" id="ARBA00011593"/>
    </source>
</evidence>
<dbReference type="RefSeq" id="XP_021718477.1">
    <property type="nucleotide sequence ID" value="XM_021862785.1"/>
</dbReference>
<dbReference type="AlphaFoldDB" id="A0A803L807"/>
<evidence type="ECO:0000256" key="10">
    <source>
        <dbReference type="ARBA" id="ARBA00022805"/>
    </source>
</evidence>
<dbReference type="PANTHER" id="PTHR35284">
    <property type="entry name" value="OUTER ENVELOPE PORE PROTEIN 24A, CHLOROPLASTIC-RELATED"/>
    <property type="match status" value="1"/>
</dbReference>
<accession>A0A803L807</accession>
<dbReference type="GO" id="GO:0015288">
    <property type="term" value="F:porin activity"/>
    <property type="evidence" value="ECO:0007669"/>
    <property type="project" value="UniProtKB-KW"/>
</dbReference>
<keyword evidence="11" id="KW-0406">Ion transport</keyword>
<dbReference type="KEGG" id="cqi:110686192"/>
<dbReference type="GO" id="GO:0046930">
    <property type="term" value="C:pore complex"/>
    <property type="evidence" value="ECO:0007669"/>
    <property type="project" value="UniProtKB-KW"/>
</dbReference>
<evidence type="ECO:0000256" key="6">
    <source>
        <dbReference type="ARBA" id="ARBA00022452"/>
    </source>
</evidence>
<evidence type="ECO:0000256" key="11">
    <source>
        <dbReference type="ARBA" id="ARBA00023065"/>
    </source>
</evidence>
<evidence type="ECO:0000256" key="2">
    <source>
        <dbReference type="ARBA" id="ARBA00004396"/>
    </source>
</evidence>
<comment type="function">
    <text evidence="1">High-conductance voltage-dependent solute channel with a slight selectivity for cations transporting triosephosphates, dicarboxylic acids, ATP, inorganic phosphate (Pi), sugars, and positively or negatively charged amino acids.</text>
</comment>
<evidence type="ECO:0000256" key="12">
    <source>
        <dbReference type="ARBA" id="ARBA00023114"/>
    </source>
</evidence>
<keyword evidence="8" id="KW-0934">Plastid</keyword>
<evidence type="ECO:0000256" key="9">
    <source>
        <dbReference type="ARBA" id="ARBA00022692"/>
    </source>
</evidence>